<evidence type="ECO:0008006" key="8">
    <source>
        <dbReference type="Google" id="ProtNLM"/>
    </source>
</evidence>
<evidence type="ECO:0000259" key="5">
    <source>
        <dbReference type="Pfam" id="PF07707"/>
    </source>
</evidence>
<feature type="domain" description="BACK" evidence="5">
    <location>
        <begin position="78"/>
        <end position="126"/>
    </location>
</feature>
<keyword evidence="7" id="KW-1185">Reference proteome</keyword>
<dbReference type="Pfam" id="PF07707">
    <property type="entry name" value="BACK"/>
    <property type="match status" value="1"/>
</dbReference>
<dbReference type="SUPFAM" id="SSF54695">
    <property type="entry name" value="POZ domain"/>
    <property type="match status" value="1"/>
</dbReference>
<accession>A0AAV0XGK5</accession>
<dbReference type="Gene3D" id="3.30.710.10">
    <property type="entry name" value="Potassium Channel Kv1.1, Chain A"/>
    <property type="match status" value="1"/>
</dbReference>
<dbReference type="InterPro" id="IPR011705">
    <property type="entry name" value="BACK"/>
</dbReference>
<dbReference type="AlphaFoldDB" id="A0AAV0XGK5"/>
<dbReference type="PANTHER" id="PTHR24412:SF35">
    <property type="entry name" value="ACTIN-BINDING PROTEIN IPP"/>
    <property type="match status" value="1"/>
</dbReference>
<keyword evidence="1" id="KW-0880">Kelch repeat</keyword>
<comment type="caution">
    <text evidence="6">The sequence shown here is derived from an EMBL/GenBank/DDBJ whole genome shotgun (WGS) entry which is preliminary data.</text>
</comment>
<keyword evidence="2" id="KW-0677">Repeat</keyword>
<protein>
    <recommendedName>
        <fullName evidence="8">BTB domain-containing protein</fullName>
    </recommendedName>
</protein>
<feature type="domain" description="BTB" evidence="4">
    <location>
        <begin position="2"/>
        <end position="69"/>
    </location>
</feature>
<dbReference type="EMBL" id="CARXXK010000004">
    <property type="protein sequence ID" value="CAI6366963.1"/>
    <property type="molecule type" value="Genomic_DNA"/>
</dbReference>
<evidence type="ECO:0000256" key="1">
    <source>
        <dbReference type="ARBA" id="ARBA00022441"/>
    </source>
</evidence>
<evidence type="ECO:0000259" key="4">
    <source>
        <dbReference type="Pfam" id="PF00651"/>
    </source>
</evidence>
<dbReference type="PANTHER" id="PTHR24412">
    <property type="entry name" value="KELCH PROTEIN"/>
    <property type="match status" value="1"/>
</dbReference>
<dbReference type="Gene3D" id="1.25.40.420">
    <property type="match status" value="1"/>
</dbReference>
<dbReference type="Proteomes" id="UP001160148">
    <property type="component" value="Unassembled WGS sequence"/>
</dbReference>
<dbReference type="Pfam" id="PF00651">
    <property type="entry name" value="BTB"/>
    <property type="match status" value="1"/>
</dbReference>
<proteinExistence type="predicted"/>
<evidence type="ECO:0000256" key="3">
    <source>
        <dbReference type="ARBA" id="ARBA00023203"/>
    </source>
</evidence>
<reference evidence="6 7" key="1">
    <citation type="submission" date="2023-01" db="EMBL/GenBank/DDBJ databases">
        <authorList>
            <person name="Whitehead M."/>
        </authorList>
    </citation>
    <scope>NUCLEOTIDE SEQUENCE [LARGE SCALE GENOMIC DNA]</scope>
</reference>
<sequence length="126" mass="14302">MLFTNRLLEAGKKSIDLPSISPNVLETLDNCVYSGEINIYQENVEELMIAAVMLKLDDAVSKCCTEFLKSELDSTNAVGLIRFADMHNFTVLHKLSKDFIYGNFIQICEDELGDLSKDQFIKFLQQ</sequence>
<evidence type="ECO:0000313" key="7">
    <source>
        <dbReference type="Proteomes" id="UP001160148"/>
    </source>
</evidence>
<keyword evidence="3" id="KW-0009">Actin-binding</keyword>
<name>A0AAV0XGK5_9HEMI</name>
<gene>
    <name evidence="6" type="ORF">MEUPH1_LOCUS21490</name>
</gene>
<dbReference type="InterPro" id="IPR000210">
    <property type="entry name" value="BTB/POZ_dom"/>
</dbReference>
<dbReference type="InterPro" id="IPR011333">
    <property type="entry name" value="SKP1/BTB/POZ_sf"/>
</dbReference>
<evidence type="ECO:0000256" key="2">
    <source>
        <dbReference type="ARBA" id="ARBA00022737"/>
    </source>
</evidence>
<organism evidence="6 7">
    <name type="scientific">Macrosiphum euphorbiae</name>
    <name type="common">potato aphid</name>
    <dbReference type="NCBI Taxonomy" id="13131"/>
    <lineage>
        <taxon>Eukaryota</taxon>
        <taxon>Metazoa</taxon>
        <taxon>Ecdysozoa</taxon>
        <taxon>Arthropoda</taxon>
        <taxon>Hexapoda</taxon>
        <taxon>Insecta</taxon>
        <taxon>Pterygota</taxon>
        <taxon>Neoptera</taxon>
        <taxon>Paraneoptera</taxon>
        <taxon>Hemiptera</taxon>
        <taxon>Sternorrhyncha</taxon>
        <taxon>Aphidomorpha</taxon>
        <taxon>Aphidoidea</taxon>
        <taxon>Aphididae</taxon>
        <taxon>Macrosiphini</taxon>
        <taxon>Macrosiphum</taxon>
    </lineage>
</organism>
<evidence type="ECO:0000313" key="6">
    <source>
        <dbReference type="EMBL" id="CAI6366963.1"/>
    </source>
</evidence>